<organism evidence="2 3">
    <name type="scientific">Emydomyces testavorans</name>
    <dbReference type="NCBI Taxonomy" id="2070801"/>
    <lineage>
        <taxon>Eukaryota</taxon>
        <taxon>Fungi</taxon>
        <taxon>Dikarya</taxon>
        <taxon>Ascomycota</taxon>
        <taxon>Pezizomycotina</taxon>
        <taxon>Eurotiomycetes</taxon>
        <taxon>Eurotiomycetidae</taxon>
        <taxon>Onygenales</taxon>
        <taxon>Nannizziopsiaceae</taxon>
        <taxon>Emydomyces</taxon>
    </lineage>
</organism>
<dbReference type="Proteomes" id="UP001219355">
    <property type="component" value="Chromosome 3"/>
</dbReference>
<protein>
    <submittedName>
        <fullName evidence="2">Uncharacterized protein</fullName>
    </submittedName>
</protein>
<reference evidence="2" key="1">
    <citation type="submission" date="2023-03" db="EMBL/GenBank/DDBJ databases">
        <title>Emydomyces testavorans Genome Sequence.</title>
        <authorList>
            <person name="Hoyer L."/>
        </authorList>
    </citation>
    <scope>NUCLEOTIDE SEQUENCE</scope>
    <source>
        <strain evidence="2">16-2883</strain>
    </source>
</reference>
<dbReference type="PANTHER" id="PTHR39614">
    <property type="entry name" value="INTEGRAL MEMBRANE PROTEIN"/>
    <property type="match status" value="1"/>
</dbReference>
<sequence length="192" mass="20406">MRLRALKHGLHSSNPPMGLVETAVWTQIGLHFSIVACTSFCLKPFMAAVSTNYGVASGTQSGDTSRDPNGYAKKSGYALDKSGHAGGSFALKSFGSKTATRLRSFVGSDDDEERDGMRVGGSMFRGDGVKNQAMVTKARRAGSSSIGSSGSTKMIIKKDVAYTVQYGPRGDNGGWEHPADHDDHTPHGSYQL</sequence>
<dbReference type="PANTHER" id="PTHR39614:SF2">
    <property type="entry name" value="INTEGRAL MEMBRANE PROTEIN"/>
    <property type="match status" value="1"/>
</dbReference>
<keyword evidence="3" id="KW-1185">Reference proteome</keyword>
<evidence type="ECO:0000313" key="3">
    <source>
        <dbReference type="Proteomes" id="UP001219355"/>
    </source>
</evidence>
<evidence type="ECO:0000313" key="2">
    <source>
        <dbReference type="EMBL" id="WEW60248.1"/>
    </source>
</evidence>
<feature type="region of interest" description="Disordered" evidence="1">
    <location>
        <begin position="169"/>
        <end position="192"/>
    </location>
</feature>
<accession>A0AAF0DL98</accession>
<evidence type="ECO:0000256" key="1">
    <source>
        <dbReference type="SAM" id="MobiDB-lite"/>
    </source>
</evidence>
<feature type="compositionally biased region" description="Basic and acidic residues" evidence="1">
    <location>
        <begin position="177"/>
        <end position="186"/>
    </location>
</feature>
<dbReference type="AlphaFoldDB" id="A0AAF0DL98"/>
<name>A0AAF0DL98_9EURO</name>
<dbReference type="EMBL" id="CP120629">
    <property type="protein sequence ID" value="WEW60248.1"/>
    <property type="molecule type" value="Genomic_DNA"/>
</dbReference>
<proteinExistence type="predicted"/>
<gene>
    <name evidence="2" type="ORF">PRK78_005733</name>
</gene>